<dbReference type="RefSeq" id="WP_057865828.1">
    <property type="nucleotide sequence ID" value="NZ_AZEY01000098.1"/>
</dbReference>
<dbReference type="GO" id="GO:0005524">
    <property type="term" value="F:ATP binding"/>
    <property type="evidence" value="ECO:0007669"/>
    <property type="project" value="UniProtKB-KW"/>
</dbReference>
<dbReference type="InterPro" id="IPR017871">
    <property type="entry name" value="ABC_transporter-like_CS"/>
</dbReference>
<dbReference type="PROSITE" id="PS00211">
    <property type="entry name" value="ABC_TRANSPORTER_1"/>
    <property type="match status" value="1"/>
</dbReference>
<dbReference type="EMBL" id="AZEY01000098">
    <property type="protein sequence ID" value="KRL64136.1"/>
    <property type="molecule type" value="Genomic_DNA"/>
</dbReference>
<evidence type="ECO:0000256" key="1">
    <source>
        <dbReference type="ARBA" id="ARBA00005417"/>
    </source>
</evidence>
<dbReference type="PANTHER" id="PTHR43335">
    <property type="entry name" value="ABC TRANSPORTER, ATP-BINDING PROTEIN"/>
    <property type="match status" value="1"/>
</dbReference>
<dbReference type="InterPro" id="IPR003439">
    <property type="entry name" value="ABC_transporter-like_ATP-bd"/>
</dbReference>
<dbReference type="SMART" id="SM00382">
    <property type="entry name" value="AAA"/>
    <property type="match status" value="1"/>
</dbReference>
<comment type="similarity">
    <text evidence="1">Belongs to the ABC transporter superfamily.</text>
</comment>
<sequence length="305" mass="33303">MADTDTILQVEHLNKSFGSKKVLQDVSFTVQRGHIVGLVGPNGAGKSTIMKAILGLFNYSSGHISIDGEAVSPTSHKAMDKVGALIEYPGIYPFLTGYQHLKLFSKDGTPKAQIMDIVDKMKMGGYINRKAKTYSLGMKQKLGIALALVNRPDLVILDEPMNGLDPQANKDLRTIILDLAKQGTTFLISSHILSELEKLVDDLVVIDKGQIVYQESMAALENGSAKLLILKTSNDSKAKDILTQNGYELSQSDQVAVVEKADTKMPDIIKLLSASDIDIDDVQHVHSDLETSLLKLLQNDKVKES</sequence>
<dbReference type="PATRIC" id="fig|1423739.3.peg.1473"/>
<dbReference type="Proteomes" id="UP000052013">
    <property type="component" value="Unassembled WGS sequence"/>
</dbReference>
<evidence type="ECO:0000256" key="2">
    <source>
        <dbReference type="ARBA" id="ARBA00022448"/>
    </source>
</evidence>
<dbReference type="PANTHER" id="PTHR43335:SF4">
    <property type="entry name" value="ABC TRANSPORTER, ATP-BINDING PROTEIN"/>
    <property type="match status" value="1"/>
</dbReference>
<dbReference type="STRING" id="1423739.FC85_GL001409"/>
<evidence type="ECO:0000259" key="5">
    <source>
        <dbReference type="PROSITE" id="PS50893"/>
    </source>
</evidence>
<keyword evidence="4" id="KW-0067">ATP-binding</keyword>
<evidence type="ECO:0000313" key="6">
    <source>
        <dbReference type="EMBL" id="KRL64136.1"/>
    </source>
</evidence>
<dbReference type="Pfam" id="PF00005">
    <property type="entry name" value="ABC_tran"/>
    <property type="match status" value="1"/>
</dbReference>
<dbReference type="GO" id="GO:0016887">
    <property type="term" value="F:ATP hydrolysis activity"/>
    <property type="evidence" value="ECO:0007669"/>
    <property type="project" value="InterPro"/>
</dbReference>
<keyword evidence="2" id="KW-0813">Transport</keyword>
<feature type="domain" description="ABC transporter" evidence="5">
    <location>
        <begin position="8"/>
        <end position="233"/>
    </location>
</feature>
<evidence type="ECO:0000313" key="7">
    <source>
        <dbReference type="Proteomes" id="UP000052013"/>
    </source>
</evidence>
<gene>
    <name evidence="6" type="ORF">FC85_GL001409</name>
</gene>
<dbReference type="InterPro" id="IPR027417">
    <property type="entry name" value="P-loop_NTPase"/>
</dbReference>
<name>A0A0R1SE08_9LACO</name>
<evidence type="ECO:0000256" key="4">
    <source>
        <dbReference type="ARBA" id="ARBA00022840"/>
    </source>
</evidence>
<dbReference type="AlphaFoldDB" id="A0A0R1SE08"/>
<dbReference type="SUPFAM" id="SSF52540">
    <property type="entry name" value="P-loop containing nucleoside triphosphate hydrolases"/>
    <property type="match status" value="1"/>
</dbReference>
<protein>
    <submittedName>
        <fullName evidence="6">ABC transporter-like protein</fullName>
    </submittedName>
</protein>
<keyword evidence="3" id="KW-0547">Nucleotide-binding</keyword>
<accession>A0A0R1SE08</accession>
<evidence type="ECO:0000256" key="3">
    <source>
        <dbReference type="ARBA" id="ARBA00022741"/>
    </source>
</evidence>
<dbReference type="Gene3D" id="3.40.50.300">
    <property type="entry name" value="P-loop containing nucleotide triphosphate hydrolases"/>
    <property type="match status" value="1"/>
</dbReference>
<dbReference type="PROSITE" id="PS50893">
    <property type="entry name" value="ABC_TRANSPORTER_2"/>
    <property type="match status" value="1"/>
</dbReference>
<reference evidence="6 7" key="1">
    <citation type="journal article" date="2015" name="Genome Announc.">
        <title>Expanding the biotechnology potential of lactobacilli through comparative genomics of 213 strains and associated genera.</title>
        <authorList>
            <person name="Sun Z."/>
            <person name="Harris H.M."/>
            <person name="McCann A."/>
            <person name="Guo C."/>
            <person name="Argimon S."/>
            <person name="Zhang W."/>
            <person name="Yang X."/>
            <person name="Jeffery I.B."/>
            <person name="Cooney J.C."/>
            <person name="Kagawa T.F."/>
            <person name="Liu W."/>
            <person name="Song Y."/>
            <person name="Salvetti E."/>
            <person name="Wrobel A."/>
            <person name="Rasinkangas P."/>
            <person name="Parkhill J."/>
            <person name="Rea M.C."/>
            <person name="O'Sullivan O."/>
            <person name="Ritari J."/>
            <person name="Douillard F.P."/>
            <person name="Paul Ross R."/>
            <person name="Yang R."/>
            <person name="Briner A.E."/>
            <person name="Felis G.E."/>
            <person name="de Vos W.M."/>
            <person name="Barrangou R."/>
            <person name="Klaenhammer T.R."/>
            <person name="Caufield P.W."/>
            <person name="Cui Y."/>
            <person name="Zhang H."/>
            <person name="O'Toole P.W."/>
        </authorList>
    </citation>
    <scope>NUCLEOTIDE SEQUENCE [LARGE SCALE GENOMIC DNA]</scope>
    <source>
        <strain evidence="6 7">DSM 14421</strain>
    </source>
</reference>
<dbReference type="InterPro" id="IPR003593">
    <property type="entry name" value="AAA+_ATPase"/>
</dbReference>
<organism evidence="6 7">
    <name type="scientific">Lentilactobacillus diolivorans DSM 14421</name>
    <dbReference type="NCBI Taxonomy" id="1423739"/>
    <lineage>
        <taxon>Bacteria</taxon>
        <taxon>Bacillati</taxon>
        <taxon>Bacillota</taxon>
        <taxon>Bacilli</taxon>
        <taxon>Lactobacillales</taxon>
        <taxon>Lactobacillaceae</taxon>
        <taxon>Lentilactobacillus</taxon>
    </lineage>
</organism>
<proteinExistence type="inferred from homology"/>
<comment type="caution">
    <text evidence="6">The sequence shown here is derived from an EMBL/GenBank/DDBJ whole genome shotgun (WGS) entry which is preliminary data.</text>
</comment>